<keyword evidence="5" id="KW-1185">Reference proteome</keyword>
<dbReference type="Pfam" id="PF00440">
    <property type="entry name" value="TetR_N"/>
    <property type="match status" value="1"/>
</dbReference>
<organism evidence="4 5">
    <name type="scientific">Paraconexibacter algicola</name>
    <dbReference type="NCBI Taxonomy" id="2133960"/>
    <lineage>
        <taxon>Bacteria</taxon>
        <taxon>Bacillati</taxon>
        <taxon>Actinomycetota</taxon>
        <taxon>Thermoleophilia</taxon>
        <taxon>Solirubrobacterales</taxon>
        <taxon>Paraconexibacteraceae</taxon>
        <taxon>Paraconexibacter</taxon>
    </lineage>
</organism>
<protein>
    <submittedName>
        <fullName evidence="4">TetR family transcriptional regulator</fullName>
    </submittedName>
</protein>
<dbReference type="PANTHER" id="PTHR30055:SF209">
    <property type="entry name" value="POSSIBLE TRANSCRIPTIONAL REGULATORY PROTEIN (PROBABLY TETR-FAMILY)"/>
    <property type="match status" value="1"/>
</dbReference>
<dbReference type="GO" id="GO:0003700">
    <property type="term" value="F:DNA-binding transcription factor activity"/>
    <property type="evidence" value="ECO:0007669"/>
    <property type="project" value="TreeGrafter"/>
</dbReference>
<dbReference type="SUPFAM" id="SSF46689">
    <property type="entry name" value="Homeodomain-like"/>
    <property type="match status" value="1"/>
</dbReference>
<dbReference type="PROSITE" id="PS50977">
    <property type="entry name" value="HTH_TETR_2"/>
    <property type="match status" value="1"/>
</dbReference>
<sequence>MSDLPVVTPLPLRDERDLPLAGGEVRERCDAARNRRRILAAAEQLVAREGAAAVSMDRIAAAAGVGKGTLFRRFGDRAGLLRALLSDREAAFQEELIRGEPPLGPGAPPAERLLAFGPAYLRELQGYAELLAAVEASHDPAMRMRSAPYQVYRTHLTLLLRAAAPALDADYHADVLLASVSAGFMMHQRDDRGMELERLSAGWTQHAAALLGA</sequence>
<dbReference type="Proteomes" id="UP000240739">
    <property type="component" value="Unassembled WGS sequence"/>
</dbReference>
<proteinExistence type="predicted"/>
<dbReference type="InterPro" id="IPR050109">
    <property type="entry name" value="HTH-type_TetR-like_transc_reg"/>
</dbReference>
<name>A0A2T4ULK1_9ACTN</name>
<dbReference type="InterPro" id="IPR001647">
    <property type="entry name" value="HTH_TetR"/>
</dbReference>
<feature type="domain" description="HTH tetR-type" evidence="3">
    <location>
        <begin position="32"/>
        <end position="92"/>
    </location>
</feature>
<keyword evidence="1 2" id="KW-0238">DNA-binding</keyword>
<dbReference type="OrthoDB" id="5190841at2"/>
<dbReference type="EMBL" id="PYYB01000001">
    <property type="protein sequence ID" value="PTL60133.1"/>
    <property type="molecule type" value="Genomic_DNA"/>
</dbReference>
<evidence type="ECO:0000256" key="1">
    <source>
        <dbReference type="ARBA" id="ARBA00023125"/>
    </source>
</evidence>
<gene>
    <name evidence="4" type="ORF">C7Y72_10990</name>
</gene>
<evidence type="ECO:0000313" key="4">
    <source>
        <dbReference type="EMBL" id="PTL60133.1"/>
    </source>
</evidence>
<evidence type="ECO:0000256" key="2">
    <source>
        <dbReference type="PROSITE-ProRule" id="PRU00335"/>
    </source>
</evidence>
<comment type="caution">
    <text evidence="4">The sequence shown here is derived from an EMBL/GenBank/DDBJ whole genome shotgun (WGS) entry which is preliminary data.</text>
</comment>
<evidence type="ECO:0000313" key="5">
    <source>
        <dbReference type="Proteomes" id="UP000240739"/>
    </source>
</evidence>
<feature type="DNA-binding region" description="H-T-H motif" evidence="2">
    <location>
        <begin position="55"/>
        <end position="74"/>
    </location>
</feature>
<dbReference type="RefSeq" id="WP_107568778.1">
    <property type="nucleotide sequence ID" value="NZ_PYYB01000001.1"/>
</dbReference>
<evidence type="ECO:0000259" key="3">
    <source>
        <dbReference type="PROSITE" id="PS50977"/>
    </source>
</evidence>
<reference evidence="4 5" key="1">
    <citation type="submission" date="2018-03" db="EMBL/GenBank/DDBJ databases">
        <title>Aquarubrobacter algicola gen. nov., sp. nov., a novel actinobacterium isolated from shallow eutrophic lake during the end of cyanobacterial harmful algal blooms.</title>
        <authorList>
            <person name="Chun S.J."/>
        </authorList>
    </citation>
    <scope>NUCLEOTIDE SEQUENCE [LARGE SCALE GENOMIC DNA]</scope>
    <source>
        <strain evidence="4 5">Seoho-28</strain>
    </source>
</reference>
<dbReference type="AlphaFoldDB" id="A0A2T4ULK1"/>
<dbReference type="PANTHER" id="PTHR30055">
    <property type="entry name" value="HTH-TYPE TRANSCRIPTIONAL REGULATOR RUTR"/>
    <property type="match status" value="1"/>
</dbReference>
<dbReference type="Gene3D" id="1.10.357.10">
    <property type="entry name" value="Tetracycline Repressor, domain 2"/>
    <property type="match status" value="1"/>
</dbReference>
<dbReference type="PRINTS" id="PR00455">
    <property type="entry name" value="HTHTETR"/>
</dbReference>
<accession>A0A2T4ULK1</accession>
<dbReference type="InterPro" id="IPR009057">
    <property type="entry name" value="Homeodomain-like_sf"/>
</dbReference>
<dbReference type="GO" id="GO:0000976">
    <property type="term" value="F:transcription cis-regulatory region binding"/>
    <property type="evidence" value="ECO:0007669"/>
    <property type="project" value="TreeGrafter"/>
</dbReference>